<organism evidence="1 2">
    <name type="scientific">Mycolicibacterium psychrotolerans</name>
    <dbReference type="NCBI Taxonomy" id="216929"/>
    <lineage>
        <taxon>Bacteria</taxon>
        <taxon>Bacillati</taxon>
        <taxon>Actinomycetota</taxon>
        <taxon>Actinomycetes</taxon>
        <taxon>Mycobacteriales</taxon>
        <taxon>Mycobacteriaceae</taxon>
        <taxon>Mycolicibacterium</taxon>
    </lineage>
</organism>
<dbReference type="RefSeq" id="WP_163720944.1">
    <property type="nucleotide sequence ID" value="NZ_AP022574.1"/>
</dbReference>
<accession>A0A7I7M6M7</accession>
<reference evidence="1 2" key="1">
    <citation type="journal article" date="2019" name="Emerg. Microbes Infect.">
        <title>Comprehensive subspecies identification of 175 nontuberculous mycobacteria species based on 7547 genomic profiles.</title>
        <authorList>
            <person name="Matsumoto Y."/>
            <person name="Kinjo T."/>
            <person name="Motooka D."/>
            <person name="Nabeya D."/>
            <person name="Jung N."/>
            <person name="Uechi K."/>
            <person name="Horii T."/>
            <person name="Iida T."/>
            <person name="Fujita J."/>
            <person name="Nakamura S."/>
        </authorList>
    </citation>
    <scope>NUCLEOTIDE SEQUENCE [LARGE SCALE GENOMIC DNA]</scope>
    <source>
        <strain evidence="1 2">JCM 13323</strain>
    </source>
</reference>
<dbReference type="EMBL" id="AP022574">
    <property type="protein sequence ID" value="BBX67834.1"/>
    <property type="molecule type" value="Genomic_DNA"/>
</dbReference>
<dbReference type="Proteomes" id="UP000466514">
    <property type="component" value="Chromosome"/>
</dbReference>
<sequence>MVDEAQEKTDFEANVQTIVGPALARHGFTLDEIKATDEGGRTGVAVFYRNPACKLQVYWSAREREINCMMAPLDAPNEHGLYDTSRSWHYLNDFVPVPDIPLEELVKQLRAERSNFDSETKWLAWIAMRIDRFYESALAGIRQLNASE</sequence>
<proteinExistence type="predicted"/>
<evidence type="ECO:0000313" key="1">
    <source>
        <dbReference type="EMBL" id="BBX67834.1"/>
    </source>
</evidence>
<gene>
    <name evidence="1" type="ORF">MPSYJ_12950</name>
</gene>
<dbReference type="AlphaFoldDB" id="A0A7I7M6M7"/>
<protein>
    <submittedName>
        <fullName evidence="1">Uncharacterized protein</fullName>
    </submittedName>
</protein>
<dbReference type="KEGG" id="mpsc:MPSYJ_12950"/>
<evidence type="ECO:0000313" key="2">
    <source>
        <dbReference type="Proteomes" id="UP000466514"/>
    </source>
</evidence>
<keyword evidence="2" id="KW-1185">Reference proteome</keyword>
<name>A0A7I7M6M7_9MYCO</name>